<dbReference type="OrthoDB" id="5199392at2759"/>
<dbReference type="Proteomes" id="UP000224634">
    <property type="component" value="Unassembled WGS sequence"/>
</dbReference>
<reference evidence="1 2" key="1">
    <citation type="submission" date="2017-10" db="EMBL/GenBank/DDBJ databases">
        <title>Comparative genomics in systemic dimorphic fungi from Ajellomycetaceae.</title>
        <authorList>
            <person name="Munoz J.F."/>
            <person name="Mcewen J.G."/>
            <person name="Clay O.K."/>
            <person name="Cuomo C.A."/>
        </authorList>
    </citation>
    <scope>NUCLEOTIDE SEQUENCE [LARGE SCALE GENOMIC DNA]</scope>
    <source>
        <strain evidence="1 2">UAMH7299</strain>
    </source>
</reference>
<dbReference type="EMBL" id="PDNA01000020">
    <property type="protein sequence ID" value="PGH23788.1"/>
    <property type="molecule type" value="Genomic_DNA"/>
</dbReference>
<evidence type="ECO:0000313" key="2">
    <source>
        <dbReference type="Proteomes" id="UP000224634"/>
    </source>
</evidence>
<comment type="caution">
    <text evidence="1">The sequence shown here is derived from an EMBL/GenBank/DDBJ whole genome shotgun (WGS) entry which is preliminary data.</text>
</comment>
<sequence length="188" mass="20570">MANAATVGLCTGFTYADGGIYCRDNGDGACLGDLGDFPAKTSFPWHIDWADDMSLFLLERTGSREYTRYKDKLYIDASPGAVVPLRYTADNSTLTGGETSWAWTGAYGIIMWTPTGNIRDATPNGSGSIIGSGFELVEVKGYPGLRQAYWNQQKFDDMLVGKYTGGFLTMCYGDYSPIITEGNRPWDP</sequence>
<proteinExistence type="predicted"/>
<evidence type="ECO:0000313" key="1">
    <source>
        <dbReference type="EMBL" id="PGH23788.1"/>
    </source>
</evidence>
<name>A0A2B7YSC3_POLH7</name>
<keyword evidence="2" id="KW-1185">Reference proteome</keyword>
<gene>
    <name evidence="1" type="ORF">AJ80_02218</name>
</gene>
<accession>A0A2B7YSC3</accession>
<dbReference type="AlphaFoldDB" id="A0A2B7YSC3"/>
<organism evidence="1 2">
    <name type="scientific">Polytolypa hystricis (strain UAMH7299)</name>
    <dbReference type="NCBI Taxonomy" id="1447883"/>
    <lineage>
        <taxon>Eukaryota</taxon>
        <taxon>Fungi</taxon>
        <taxon>Dikarya</taxon>
        <taxon>Ascomycota</taxon>
        <taxon>Pezizomycotina</taxon>
        <taxon>Eurotiomycetes</taxon>
        <taxon>Eurotiomycetidae</taxon>
        <taxon>Onygenales</taxon>
        <taxon>Onygenales incertae sedis</taxon>
        <taxon>Polytolypa</taxon>
    </lineage>
</organism>
<protein>
    <submittedName>
        <fullName evidence="1">Uncharacterized protein</fullName>
    </submittedName>
</protein>